<dbReference type="Proteomes" id="UP001458880">
    <property type="component" value="Unassembled WGS sequence"/>
</dbReference>
<name>A0AAW1IAF1_POPJA</name>
<comment type="caution">
    <text evidence="1">The sequence shown here is derived from an EMBL/GenBank/DDBJ whole genome shotgun (WGS) entry which is preliminary data.</text>
</comment>
<accession>A0AAW1IAF1</accession>
<keyword evidence="2" id="KW-1185">Reference proteome</keyword>
<dbReference type="AlphaFoldDB" id="A0AAW1IAF1"/>
<reference evidence="1 2" key="1">
    <citation type="journal article" date="2024" name="BMC Genomics">
        <title>De novo assembly and annotation of Popillia japonica's genome with initial clues to its potential as an invasive pest.</title>
        <authorList>
            <person name="Cucini C."/>
            <person name="Boschi S."/>
            <person name="Funari R."/>
            <person name="Cardaioli E."/>
            <person name="Iannotti N."/>
            <person name="Marturano G."/>
            <person name="Paoli F."/>
            <person name="Bruttini M."/>
            <person name="Carapelli A."/>
            <person name="Frati F."/>
            <person name="Nardi F."/>
        </authorList>
    </citation>
    <scope>NUCLEOTIDE SEQUENCE [LARGE SCALE GENOMIC DNA]</scope>
    <source>
        <strain evidence="1">DMR45628</strain>
    </source>
</reference>
<sequence>MTIQYGFAPTDLIYPKRRWNISEKLFPKYTSYLESLYDSPRETSSAEEKVEYCVTCIRKAADAIFRINQPFSPNKRYVPPWWDVECTNIIGKRKQILKEYKKNRTLSNYFQVRETLAYSKRFLSSNTPIAEVWNTLKKLNRTNVSYTKMEDDLANLFLSKLTPDSVIPEITITPNSVSNHIILKPFRESLEYS</sequence>
<proteinExistence type="predicted"/>
<evidence type="ECO:0000313" key="2">
    <source>
        <dbReference type="Proteomes" id="UP001458880"/>
    </source>
</evidence>
<evidence type="ECO:0000313" key="1">
    <source>
        <dbReference type="EMBL" id="KAK9686078.1"/>
    </source>
</evidence>
<dbReference type="EMBL" id="JASPKY010000731">
    <property type="protein sequence ID" value="KAK9686078.1"/>
    <property type="molecule type" value="Genomic_DNA"/>
</dbReference>
<gene>
    <name evidence="1" type="ORF">QE152_g37460</name>
</gene>
<organism evidence="1 2">
    <name type="scientific">Popillia japonica</name>
    <name type="common">Japanese beetle</name>
    <dbReference type="NCBI Taxonomy" id="7064"/>
    <lineage>
        <taxon>Eukaryota</taxon>
        <taxon>Metazoa</taxon>
        <taxon>Ecdysozoa</taxon>
        <taxon>Arthropoda</taxon>
        <taxon>Hexapoda</taxon>
        <taxon>Insecta</taxon>
        <taxon>Pterygota</taxon>
        <taxon>Neoptera</taxon>
        <taxon>Endopterygota</taxon>
        <taxon>Coleoptera</taxon>
        <taxon>Polyphaga</taxon>
        <taxon>Scarabaeiformia</taxon>
        <taxon>Scarabaeidae</taxon>
        <taxon>Rutelinae</taxon>
        <taxon>Popillia</taxon>
    </lineage>
</organism>
<protein>
    <submittedName>
        <fullName evidence="1">Uncharacterized protein</fullName>
    </submittedName>
</protein>